<evidence type="ECO:0000256" key="1">
    <source>
        <dbReference type="ARBA" id="ARBA00010820"/>
    </source>
</evidence>
<feature type="compositionally biased region" description="Basic and acidic residues" evidence="2">
    <location>
        <begin position="202"/>
        <end position="218"/>
    </location>
</feature>
<dbReference type="Pfam" id="PF04504">
    <property type="entry name" value="GeBP-like_DBD"/>
    <property type="match status" value="1"/>
</dbReference>
<keyword evidence="5" id="KW-1185">Reference proteome</keyword>
<dbReference type="GO" id="GO:0006355">
    <property type="term" value="P:regulation of DNA-templated transcription"/>
    <property type="evidence" value="ECO:0007669"/>
    <property type="project" value="InterPro"/>
</dbReference>
<dbReference type="InterPro" id="IPR007592">
    <property type="entry name" value="GEBP"/>
</dbReference>
<evidence type="ECO:0000259" key="3">
    <source>
        <dbReference type="Pfam" id="PF04504"/>
    </source>
</evidence>
<gene>
    <name evidence="4" type="ORF">Cni_G21660</name>
</gene>
<name>A0AAQ3KSM6_9LILI</name>
<accession>A0AAQ3KSM6</accession>
<feature type="compositionally biased region" description="Basic and acidic residues" evidence="2">
    <location>
        <begin position="151"/>
        <end position="182"/>
    </location>
</feature>
<proteinExistence type="inferred from homology"/>
<dbReference type="EMBL" id="CP136896">
    <property type="protein sequence ID" value="WOL12892.1"/>
    <property type="molecule type" value="Genomic_DNA"/>
</dbReference>
<dbReference type="AlphaFoldDB" id="A0AAQ3KSM6"/>
<dbReference type="PANTHER" id="PTHR31662">
    <property type="entry name" value="BNAANNG10740D PROTEIN-RELATED"/>
    <property type="match status" value="1"/>
</dbReference>
<evidence type="ECO:0000313" key="4">
    <source>
        <dbReference type="EMBL" id="WOL12892.1"/>
    </source>
</evidence>
<comment type="similarity">
    <text evidence="1">Belongs to the GeBP family.</text>
</comment>
<protein>
    <recommendedName>
        <fullName evidence="3">Glabrous enhancer-binding protein-like DBD domain-containing protein</fullName>
    </recommendedName>
</protein>
<evidence type="ECO:0000256" key="2">
    <source>
        <dbReference type="SAM" id="MobiDB-lite"/>
    </source>
</evidence>
<feature type="compositionally biased region" description="Polar residues" evidence="2">
    <location>
        <begin position="58"/>
        <end position="67"/>
    </location>
</feature>
<dbReference type="Proteomes" id="UP001327560">
    <property type="component" value="Chromosome 7"/>
</dbReference>
<evidence type="ECO:0000313" key="5">
    <source>
        <dbReference type="Proteomes" id="UP001327560"/>
    </source>
</evidence>
<feature type="region of interest" description="Disordered" evidence="2">
    <location>
        <begin position="1"/>
        <end position="69"/>
    </location>
</feature>
<feature type="region of interest" description="Disordered" evidence="2">
    <location>
        <begin position="126"/>
        <end position="228"/>
    </location>
</feature>
<reference evidence="4 5" key="1">
    <citation type="submission" date="2023-10" db="EMBL/GenBank/DDBJ databases">
        <title>Chromosome-scale genome assembly provides insights into flower coloration mechanisms of Canna indica.</title>
        <authorList>
            <person name="Li C."/>
        </authorList>
    </citation>
    <scope>NUCLEOTIDE SEQUENCE [LARGE SCALE GENOMIC DNA]</scope>
    <source>
        <tissue evidence="4">Flower</tissue>
    </source>
</reference>
<organism evidence="4 5">
    <name type="scientific">Canna indica</name>
    <name type="common">Indian-shot</name>
    <dbReference type="NCBI Taxonomy" id="4628"/>
    <lineage>
        <taxon>Eukaryota</taxon>
        <taxon>Viridiplantae</taxon>
        <taxon>Streptophyta</taxon>
        <taxon>Embryophyta</taxon>
        <taxon>Tracheophyta</taxon>
        <taxon>Spermatophyta</taxon>
        <taxon>Magnoliopsida</taxon>
        <taxon>Liliopsida</taxon>
        <taxon>Zingiberales</taxon>
        <taxon>Cannaceae</taxon>
        <taxon>Canna</taxon>
    </lineage>
</organism>
<feature type="compositionally biased region" description="Basic and acidic residues" evidence="2">
    <location>
        <begin position="245"/>
        <end position="257"/>
    </location>
</feature>
<dbReference type="InterPro" id="IPR053932">
    <property type="entry name" value="GeBP-like_DBD"/>
</dbReference>
<dbReference type="GO" id="GO:0005634">
    <property type="term" value="C:nucleus"/>
    <property type="evidence" value="ECO:0007669"/>
    <property type="project" value="TreeGrafter"/>
</dbReference>
<sequence>MSEGAPSGAARSTGHRKHKAQEHPSGGEKSPGSGQKRSSKSSSDHPTILRGALEFRNRTGQAPTKSNMDAFYDSVKDSLPNPLSKNQLYNKLRTIRHNFNHSADDDDDDLVLKLAAELWPEVVKKGKDGKVPKKQKKRSLDALEEDENMEEEVKVGKILEKEKTQHSDALEDDRNMEKEMKVGKGLKKEKKRNLDALEEDGNVEKEKNVGKSPKKEKNQNLGALQDDQYVEKDKEAENLGALQVQDDHENSFPDEKSKKGKNKKLTAEQHLITLEKEDTEEGLQDKNGEAWGIEPAQFPYLTQNAAAHWETYDLNKKSLEMGMNLADPAKAKILEGKWTRLSKEEMKTQMNLATIRKELFAIMLAAHKGIN</sequence>
<dbReference type="PANTHER" id="PTHR31662:SF28">
    <property type="entry name" value="MYB_SANT-LIKE DOMAIN-CONTAINING PROTEIN"/>
    <property type="match status" value="1"/>
</dbReference>
<feature type="domain" description="Glabrous enhancer-binding protein-like DBD" evidence="3">
    <location>
        <begin position="42"/>
        <end position="105"/>
    </location>
</feature>
<feature type="region of interest" description="Disordered" evidence="2">
    <location>
        <begin position="240"/>
        <end position="266"/>
    </location>
</feature>